<feature type="domain" description="Flagellar assembly protein FliH/Type III secretion system HrpE" evidence="8">
    <location>
        <begin position="103"/>
        <end position="230"/>
    </location>
</feature>
<comment type="similarity">
    <text evidence="2">Belongs to the FliH family.</text>
</comment>
<evidence type="ECO:0000313" key="10">
    <source>
        <dbReference type="Proteomes" id="UP001238179"/>
    </source>
</evidence>
<evidence type="ECO:0000256" key="3">
    <source>
        <dbReference type="ARBA" id="ARBA00016507"/>
    </source>
</evidence>
<sequence>MCPERVIPARHVDLDSIEAFPYFAADFSMSLEGAEATDDEPLSAKLTTPEEDARRLASVDQIIYEKLQQAERDAHDVARKAYEEGFAAGEAEGRTFGESQYKAQIQRLDAALQDLSASLDLNAKVAQDELLALTLAMAEYLAAREIQDGASTIQPLLTRVLESHPFPEGDADLQGRPGLTVLMNSRDLDLLGDAARSHPGVGVREDDALSRGSLRVESVAGVLDATLERRRVRLLELLQRTREQEG</sequence>
<evidence type="ECO:0000256" key="2">
    <source>
        <dbReference type="ARBA" id="ARBA00006602"/>
    </source>
</evidence>
<accession>A0AA48GIL2</accession>
<dbReference type="GO" id="GO:0015031">
    <property type="term" value="P:protein transport"/>
    <property type="evidence" value="ECO:0007669"/>
    <property type="project" value="UniProtKB-KW"/>
</dbReference>
<dbReference type="KEGG" id="msil:METEAL_28050"/>
<keyword evidence="4" id="KW-0813">Transport</keyword>
<evidence type="ECO:0000256" key="1">
    <source>
        <dbReference type="ARBA" id="ARBA00003041"/>
    </source>
</evidence>
<gene>
    <name evidence="9" type="ORF">METEAL_28050</name>
</gene>
<evidence type="ECO:0000259" key="8">
    <source>
        <dbReference type="Pfam" id="PF02108"/>
    </source>
</evidence>
<keyword evidence="6" id="KW-0653">Protein transport</keyword>
<dbReference type="RefSeq" id="WP_316412302.1">
    <property type="nucleotide sequence ID" value="NZ_AP027080.1"/>
</dbReference>
<dbReference type="InterPro" id="IPR018035">
    <property type="entry name" value="Flagellar_FliH/T3SS_HrpE"/>
</dbReference>
<dbReference type="GO" id="GO:0005829">
    <property type="term" value="C:cytosol"/>
    <property type="evidence" value="ECO:0007669"/>
    <property type="project" value="TreeGrafter"/>
</dbReference>
<dbReference type="AlphaFoldDB" id="A0AA48GIL2"/>
<dbReference type="EMBL" id="AP027080">
    <property type="protein sequence ID" value="BDU73631.1"/>
    <property type="molecule type" value="Genomic_DNA"/>
</dbReference>
<dbReference type="PANTHER" id="PTHR34982:SF1">
    <property type="entry name" value="FLAGELLAR ASSEMBLY PROTEIN FLIH"/>
    <property type="match status" value="1"/>
</dbReference>
<evidence type="ECO:0000256" key="5">
    <source>
        <dbReference type="ARBA" id="ARBA00022795"/>
    </source>
</evidence>
<keyword evidence="5" id="KW-1005">Bacterial flagellum biogenesis</keyword>
<evidence type="ECO:0000256" key="4">
    <source>
        <dbReference type="ARBA" id="ARBA00022448"/>
    </source>
</evidence>
<dbReference type="PANTHER" id="PTHR34982">
    <property type="entry name" value="YOP PROTEINS TRANSLOCATION PROTEIN L"/>
    <property type="match status" value="1"/>
</dbReference>
<organism evidence="9 10">
    <name type="scientific">Mesoterricola silvestris</name>
    <dbReference type="NCBI Taxonomy" id="2927979"/>
    <lineage>
        <taxon>Bacteria</taxon>
        <taxon>Pseudomonadati</taxon>
        <taxon>Acidobacteriota</taxon>
        <taxon>Holophagae</taxon>
        <taxon>Holophagales</taxon>
        <taxon>Holophagaceae</taxon>
        <taxon>Mesoterricola</taxon>
    </lineage>
</organism>
<keyword evidence="10" id="KW-1185">Reference proteome</keyword>
<evidence type="ECO:0000256" key="7">
    <source>
        <dbReference type="ARBA" id="ARBA00023225"/>
    </source>
</evidence>
<evidence type="ECO:0000256" key="6">
    <source>
        <dbReference type="ARBA" id="ARBA00022927"/>
    </source>
</evidence>
<reference evidence="10" key="1">
    <citation type="journal article" date="2023" name="Int. J. Syst. Evol. Microbiol.">
        <title>Mesoterricola silvestris gen. nov., sp. nov., Mesoterricola sediminis sp. nov., Geothrix oryzae sp. nov., Geothrix edaphica sp. nov., Geothrix rubra sp. nov., and Geothrix limicola sp. nov., six novel members of Acidobacteriota isolated from soils.</title>
        <authorList>
            <person name="Itoh H."/>
            <person name="Sugisawa Y."/>
            <person name="Mise K."/>
            <person name="Xu Z."/>
            <person name="Kuniyasu M."/>
            <person name="Ushijima N."/>
            <person name="Kawano K."/>
            <person name="Kobayashi E."/>
            <person name="Shiratori Y."/>
            <person name="Masuda Y."/>
            <person name="Senoo K."/>
        </authorList>
    </citation>
    <scope>NUCLEOTIDE SEQUENCE [LARGE SCALE GENOMIC DNA]</scope>
    <source>
        <strain evidence="10">W79</strain>
    </source>
</reference>
<dbReference type="Pfam" id="PF02108">
    <property type="entry name" value="FliH"/>
    <property type="match status" value="1"/>
</dbReference>
<proteinExistence type="inferred from homology"/>
<dbReference type="Proteomes" id="UP001238179">
    <property type="component" value="Chromosome"/>
</dbReference>
<keyword evidence="7" id="KW-1006">Bacterial flagellum protein export</keyword>
<comment type="function">
    <text evidence="1">Needed for flagellar regrowth and assembly.</text>
</comment>
<name>A0AA48GIL2_9BACT</name>
<protein>
    <recommendedName>
        <fullName evidence="3">Flagellar assembly protein FliH</fullName>
    </recommendedName>
</protein>
<dbReference type="GO" id="GO:0044781">
    <property type="term" value="P:bacterial-type flagellum organization"/>
    <property type="evidence" value="ECO:0007669"/>
    <property type="project" value="UniProtKB-KW"/>
</dbReference>
<evidence type="ECO:0000313" key="9">
    <source>
        <dbReference type="EMBL" id="BDU73631.1"/>
    </source>
</evidence>
<dbReference type="InterPro" id="IPR051472">
    <property type="entry name" value="T3SS_Stator/FliH"/>
</dbReference>